<dbReference type="GO" id="GO:0003677">
    <property type="term" value="F:DNA binding"/>
    <property type="evidence" value="ECO:0007669"/>
    <property type="project" value="InterPro"/>
</dbReference>
<gene>
    <name evidence="2" type="ORF">TRIP_B180038</name>
</gene>
<dbReference type="InterPro" id="IPR036388">
    <property type="entry name" value="WH-like_DNA-bd_sf"/>
</dbReference>
<evidence type="ECO:0000259" key="1">
    <source>
        <dbReference type="Pfam" id="PF12728"/>
    </source>
</evidence>
<reference evidence="2" key="1">
    <citation type="submission" date="2018-07" db="EMBL/GenBank/DDBJ databases">
        <authorList>
            <consortium name="Genoscope - CEA"/>
            <person name="William W."/>
        </authorList>
    </citation>
    <scope>NUCLEOTIDE SEQUENCE</scope>
    <source>
        <strain evidence="2">IK1</strain>
    </source>
</reference>
<evidence type="ECO:0000313" key="2">
    <source>
        <dbReference type="EMBL" id="VBB41843.1"/>
    </source>
</evidence>
<feature type="domain" description="Helix-turn-helix" evidence="1">
    <location>
        <begin position="18"/>
        <end position="67"/>
    </location>
</feature>
<name>A0A653A1D0_UNCDX</name>
<dbReference type="Gene3D" id="1.10.10.10">
    <property type="entry name" value="Winged helix-like DNA-binding domain superfamily/Winged helix DNA-binding domain"/>
    <property type="match status" value="1"/>
</dbReference>
<organism evidence="2">
    <name type="scientific">Uncultured Desulfatiglans sp</name>
    <dbReference type="NCBI Taxonomy" id="1748965"/>
    <lineage>
        <taxon>Bacteria</taxon>
        <taxon>Pseudomonadati</taxon>
        <taxon>Thermodesulfobacteriota</taxon>
        <taxon>Desulfobacteria</taxon>
        <taxon>Desulfatiglandales</taxon>
        <taxon>Desulfatiglandaceae</taxon>
        <taxon>Desulfatiglans</taxon>
        <taxon>environmental samples</taxon>
    </lineage>
</organism>
<dbReference type="AlphaFoldDB" id="A0A653A1D0"/>
<dbReference type="InterPro" id="IPR009061">
    <property type="entry name" value="DNA-bd_dom_put_sf"/>
</dbReference>
<dbReference type="SUPFAM" id="SSF46955">
    <property type="entry name" value="Putative DNA-binding domain"/>
    <property type="match status" value="1"/>
</dbReference>
<dbReference type="InterPro" id="IPR010093">
    <property type="entry name" value="SinI_DNA-bd"/>
</dbReference>
<dbReference type="EMBL" id="UPXX01000010">
    <property type="protein sequence ID" value="VBB41843.1"/>
    <property type="molecule type" value="Genomic_DNA"/>
</dbReference>
<dbReference type="NCBIfam" id="TIGR01764">
    <property type="entry name" value="excise"/>
    <property type="match status" value="1"/>
</dbReference>
<dbReference type="Pfam" id="PF12728">
    <property type="entry name" value="HTH_17"/>
    <property type="match status" value="1"/>
</dbReference>
<accession>A0A653A1D0</accession>
<sequence>MRSRPWEGAILMEKPKDVLNINELASYLDIPKSTIYKLVREGKIPAQKVGRHWRFHKETIDAWLGNRDEVAKS</sequence>
<protein>
    <recommendedName>
        <fullName evidence="1">Helix-turn-helix domain-containing protein</fullName>
    </recommendedName>
</protein>
<proteinExistence type="predicted"/>
<dbReference type="InterPro" id="IPR041657">
    <property type="entry name" value="HTH_17"/>
</dbReference>